<feature type="transmembrane region" description="Helical" evidence="6">
    <location>
        <begin position="417"/>
        <end position="440"/>
    </location>
</feature>
<dbReference type="InterPro" id="IPR036259">
    <property type="entry name" value="MFS_trans_sf"/>
</dbReference>
<dbReference type="GO" id="GO:0022857">
    <property type="term" value="F:transmembrane transporter activity"/>
    <property type="evidence" value="ECO:0007669"/>
    <property type="project" value="InterPro"/>
</dbReference>
<evidence type="ECO:0000256" key="4">
    <source>
        <dbReference type="ARBA" id="ARBA00022989"/>
    </source>
</evidence>
<evidence type="ECO:0000256" key="2">
    <source>
        <dbReference type="ARBA" id="ARBA00022448"/>
    </source>
</evidence>
<feature type="transmembrane region" description="Helical" evidence="6">
    <location>
        <begin position="263"/>
        <end position="281"/>
    </location>
</feature>
<dbReference type="CDD" id="cd17325">
    <property type="entry name" value="MFS_MdtG_SLC18_like"/>
    <property type="match status" value="1"/>
</dbReference>
<keyword evidence="3 6" id="KW-0812">Transmembrane</keyword>
<feature type="transmembrane region" description="Helical" evidence="6">
    <location>
        <begin position="12"/>
        <end position="35"/>
    </location>
</feature>
<dbReference type="OrthoDB" id="5086884at2759"/>
<evidence type="ECO:0000256" key="1">
    <source>
        <dbReference type="ARBA" id="ARBA00004141"/>
    </source>
</evidence>
<evidence type="ECO:0000256" key="5">
    <source>
        <dbReference type="ARBA" id="ARBA00023136"/>
    </source>
</evidence>
<dbReference type="PANTHER" id="PTHR23506">
    <property type="entry name" value="GH10249P"/>
    <property type="match status" value="1"/>
</dbReference>
<keyword evidence="4 6" id="KW-1133">Transmembrane helix</keyword>
<name>A0A139A0I1_GONPJ</name>
<feature type="transmembrane region" description="Helical" evidence="6">
    <location>
        <begin position="113"/>
        <end position="134"/>
    </location>
</feature>
<keyword evidence="2" id="KW-0813">Transport</keyword>
<evidence type="ECO:0000256" key="6">
    <source>
        <dbReference type="SAM" id="Phobius"/>
    </source>
</evidence>
<dbReference type="GO" id="GO:0016020">
    <property type="term" value="C:membrane"/>
    <property type="evidence" value="ECO:0007669"/>
    <property type="project" value="UniProtKB-SubCell"/>
</dbReference>
<dbReference type="SUPFAM" id="SSF103473">
    <property type="entry name" value="MFS general substrate transporter"/>
    <property type="match status" value="1"/>
</dbReference>
<dbReference type="PROSITE" id="PS50850">
    <property type="entry name" value="MFS"/>
    <property type="match status" value="1"/>
</dbReference>
<dbReference type="InterPro" id="IPR020846">
    <property type="entry name" value="MFS_dom"/>
</dbReference>
<dbReference type="EMBL" id="KQ965832">
    <property type="protein sequence ID" value="KXS10242.1"/>
    <property type="molecule type" value="Genomic_DNA"/>
</dbReference>
<feature type="transmembrane region" description="Helical" evidence="6">
    <location>
        <begin position="393"/>
        <end position="411"/>
    </location>
</feature>
<dbReference type="Proteomes" id="UP000070544">
    <property type="component" value="Unassembled WGS sequence"/>
</dbReference>
<evidence type="ECO:0000259" key="7">
    <source>
        <dbReference type="PROSITE" id="PS50850"/>
    </source>
</evidence>
<evidence type="ECO:0000256" key="3">
    <source>
        <dbReference type="ARBA" id="ARBA00022692"/>
    </source>
</evidence>
<feature type="transmembrane region" description="Helical" evidence="6">
    <location>
        <begin position="55"/>
        <end position="78"/>
    </location>
</feature>
<keyword evidence="5 6" id="KW-0472">Membrane</keyword>
<keyword evidence="9" id="KW-1185">Reference proteome</keyword>
<evidence type="ECO:0000313" key="9">
    <source>
        <dbReference type="Proteomes" id="UP000070544"/>
    </source>
</evidence>
<organism evidence="8 9">
    <name type="scientific">Gonapodya prolifera (strain JEL478)</name>
    <name type="common">Monoblepharis prolifera</name>
    <dbReference type="NCBI Taxonomy" id="1344416"/>
    <lineage>
        <taxon>Eukaryota</taxon>
        <taxon>Fungi</taxon>
        <taxon>Fungi incertae sedis</taxon>
        <taxon>Chytridiomycota</taxon>
        <taxon>Chytridiomycota incertae sedis</taxon>
        <taxon>Monoblepharidomycetes</taxon>
        <taxon>Monoblepharidales</taxon>
        <taxon>Gonapodyaceae</taxon>
        <taxon>Gonapodya</taxon>
    </lineage>
</organism>
<feature type="transmembrane region" description="Helical" evidence="6">
    <location>
        <begin position="174"/>
        <end position="195"/>
    </location>
</feature>
<dbReference type="AlphaFoldDB" id="A0A139A0I1"/>
<feature type="transmembrane region" description="Helical" evidence="6">
    <location>
        <begin position="351"/>
        <end position="372"/>
    </location>
</feature>
<feature type="domain" description="Major facilitator superfamily (MFS) profile" evidence="7">
    <location>
        <begin position="13"/>
        <end position="445"/>
    </location>
</feature>
<reference evidence="8 9" key="1">
    <citation type="journal article" date="2015" name="Genome Biol. Evol.">
        <title>Phylogenomic analyses indicate that early fungi evolved digesting cell walls of algal ancestors of land plants.</title>
        <authorList>
            <person name="Chang Y."/>
            <person name="Wang S."/>
            <person name="Sekimoto S."/>
            <person name="Aerts A.L."/>
            <person name="Choi C."/>
            <person name="Clum A."/>
            <person name="LaButti K.M."/>
            <person name="Lindquist E.A."/>
            <person name="Yee Ngan C."/>
            <person name="Ohm R.A."/>
            <person name="Salamov A.A."/>
            <person name="Grigoriev I.V."/>
            <person name="Spatafora J.W."/>
            <person name="Berbee M.L."/>
        </authorList>
    </citation>
    <scope>NUCLEOTIDE SEQUENCE [LARGE SCALE GENOMIC DNA]</scope>
    <source>
        <strain evidence="8 9">JEL478</strain>
    </source>
</reference>
<dbReference type="Gene3D" id="1.20.1250.20">
    <property type="entry name" value="MFS general substrate transporter like domains"/>
    <property type="match status" value="1"/>
</dbReference>
<dbReference type="OMA" id="THDSMGQ"/>
<dbReference type="STRING" id="1344416.A0A139A0I1"/>
<sequence>MDRSGLLASKKYVLFVVTFGLFADVLSYSIVIPLTPFIFTRLNIGNPSDAQENSALVGALLASYAAAQLVSCPIFGWVSDRITNRKWPMIWGLFAGMVAIIMFAAATNFTMLVIARILQGVSAAAVWTLGFALLGDVYPDEELGTAFGTAMAGFSIGTVFGLPIGGALYQFAGYWTPFIVSAVFIVIDMIARFLVVEKSHGVASSALNSADTIDETAADSMATLALTTEQCRPPPRKALLRTLTWNSLRVPSPSYVDMARDPAIFMLNAVSAIIGTVLMAYEPTLPLYLEKEFGAQSGTVGLIFLAIVSAGLFSGPAAGALRDKFGATVVIIPSLLAVAVVAPMMAVAKSYATLAVVSFLLGFFVIAIQAPIMSELIPLAPPSATGKLVAFNNIAYSIGMLVGPIAAGAIYQVSSFLTMSCVLSGLSALQVAMYWVFVVLKQDRETVKKELEKARGSAVEGSDGEAKVHA</sequence>
<evidence type="ECO:0000313" key="8">
    <source>
        <dbReference type="EMBL" id="KXS10242.1"/>
    </source>
</evidence>
<feature type="transmembrane region" description="Helical" evidence="6">
    <location>
        <begin position="146"/>
        <end position="168"/>
    </location>
</feature>
<comment type="subcellular location">
    <subcellularLocation>
        <location evidence="1">Membrane</location>
        <topology evidence="1">Multi-pass membrane protein</topology>
    </subcellularLocation>
</comment>
<accession>A0A139A0I1</accession>
<proteinExistence type="predicted"/>
<gene>
    <name evidence="8" type="ORF">M427DRAFT_37614</name>
</gene>
<feature type="transmembrane region" description="Helical" evidence="6">
    <location>
        <begin position="293"/>
        <end position="313"/>
    </location>
</feature>
<dbReference type="InterPro" id="IPR011701">
    <property type="entry name" value="MFS"/>
</dbReference>
<dbReference type="InterPro" id="IPR050930">
    <property type="entry name" value="MFS_Vesicular_Transporter"/>
</dbReference>
<feature type="transmembrane region" description="Helical" evidence="6">
    <location>
        <begin position="90"/>
        <end position="107"/>
    </location>
</feature>
<dbReference type="PANTHER" id="PTHR23506:SF23">
    <property type="entry name" value="GH10249P"/>
    <property type="match status" value="1"/>
</dbReference>
<protein>
    <submittedName>
        <fullName evidence="8">MFS general substrate transporter</fullName>
    </submittedName>
</protein>
<feature type="transmembrane region" description="Helical" evidence="6">
    <location>
        <begin position="325"/>
        <end position="345"/>
    </location>
</feature>
<dbReference type="Pfam" id="PF07690">
    <property type="entry name" value="MFS_1"/>
    <property type="match status" value="2"/>
</dbReference>